<feature type="domain" description="Retrotransposon gag" evidence="3">
    <location>
        <begin position="101"/>
        <end position="158"/>
    </location>
</feature>
<keyword evidence="2" id="KW-0812">Transmembrane</keyword>
<proteinExistence type="predicted"/>
<keyword evidence="4" id="KW-0548">Nucleotidyltransferase</keyword>
<evidence type="ECO:0000313" key="4">
    <source>
        <dbReference type="EMBL" id="GEU54891.1"/>
    </source>
</evidence>
<keyword evidence="4" id="KW-0808">Transferase</keyword>
<feature type="region of interest" description="Disordered" evidence="1">
    <location>
        <begin position="1011"/>
        <end position="1032"/>
    </location>
</feature>
<dbReference type="Gene3D" id="2.40.70.10">
    <property type="entry name" value="Acid Proteases"/>
    <property type="match status" value="1"/>
</dbReference>
<dbReference type="Pfam" id="PF03732">
    <property type="entry name" value="Retrotrans_gag"/>
    <property type="match status" value="1"/>
</dbReference>
<sequence length="1318" mass="149954">MQTPSSSRLVCNKPSNPNSSTNLNPKVRNHRCSKQRIKNLNLDDLSPPIVTTADQRTVAQFLQAPTEGYEDAIIVPSIIADNFELKRDHFYLKVPKRSEYFFPPSKTTNLRIEITNFQQRFDESFSEAWDRFKDLLRACPHHGFSELHQLDTFYNALNSKDQDSLNSAAGGNFFDKMPCECLAIIESKSKVRYSRNKPVVSKVSTTSSTSGVSPDVAELKDMVKALLLDKKSQNQSPALVKAVEESCVTCGGAHSYRNYPATNCNVYRNNIQEFVSQASAVNYNQEILAIPVTSPIFEPEIAPVSALKPNLKASIPYPSRRNDERNRKKANNQIEKFYQLFKDMSFEISFADALILMPKFASTLKALIGNKEKLSEMARTSLKEHCSAVLLKQLPKKLGDPCKFLIPCDFPDMAECLALADLGASINLMPFSVWKKQSLPDFTPTCITPELADCSISRPVGVAEDVYVKVGSFHFSADFVVMDFDADPRVPLILERSFLKTERDLIDVFKGDLTLRVAKEDITFNLDQTSRYFANYSDMTAKRINVINMACEEYSQKVLDVVPGVSQVKKSPYRLAPLEMQELPEQLQDKVLELLRKDKLYAKFTKSEEVKNWEKGIVKLRRVRAMSMTIQSSVKDKILATPSETSKLENAPAEMLRDLDQQMEKRAGKENVVPDALSRKERVPLVVSEMDETHASRVRWMIYLVVWKTLQKVLETRLDLSTVLHPQVDGQSERIIQTLEDIIREYVIYFGGSYHSSIQYAFSEAMYGRKCRSLVLWAGIRESSLTGLEDRIICDLNKTPDMFQEPPQNYPKCGNPVDGQYCQGCALLRKKFKEDLFTYCKENGILQCLLDTFESSNDNTNVVNAPQEPFVVKQDPAWETILEIEHALEDKHCQLEDILELFRRLHNDVQNIHEELVVYINTPSWDRPTIFYNDDDDEDCTIAIIPNLSTKEPDNSLSMGDGYLDTILTTELNELIKYSIENFVPIPSEYKGIPENMCDVPFHDNSPPLDVSKDQFEDFSDSNDDSTSIDDDSFSIDDIDLEVMEIVIPEEGGIDADILLTIKDDILREKFLNINLLIANIESLKDNPTPYSDFMTKSSSTSLNFLLEETNTFDNSLPESETFCFDLEEISSGSTTTHFDFSLYDSFIFDLLINPFPPADRSDFYHEEFADELAHIISPPEYDCFCFKNKPSSGDFTMDVVEDTFPTREPRVHVHNVLPTHPTLQLNMDFILSSESFFAYVVWIFLPFLSYSLAPHYLLSFGNEDTIFDPGISSYHISSFMTDVSTRSGTFMKFNVYLKHLNGSPMEILFSTCSPMDQ</sequence>
<evidence type="ECO:0000256" key="2">
    <source>
        <dbReference type="SAM" id="Phobius"/>
    </source>
</evidence>
<feature type="region of interest" description="Disordered" evidence="1">
    <location>
        <begin position="1"/>
        <end position="26"/>
    </location>
</feature>
<gene>
    <name evidence="4" type="ORF">Tci_026869</name>
</gene>
<accession>A0A6L2KYY0</accession>
<feature type="compositionally biased region" description="Acidic residues" evidence="1">
    <location>
        <begin position="1017"/>
        <end position="1032"/>
    </location>
</feature>
<evidence type="ECO:0000256" key="1">
    <source>
        <dbReference type="SAM" id="MobiDB-lite"/>
    </source>
</evidence>
<keyword evidence="4" id="KW-0695">RNA-directed DNA polymerase</keyword>
<dbReference type="PANTHER" id="PTHR33067">
    <property type="entry name" value="RNA-DIRECTED DNA POLYMERASE-RELATED"/>
    <property type="match status" value="1"/>
</dbReference>
<organism evidence="4">
    <name type="scientific">Tanacetum cinerariifolium</name>
    <name type="common">Dalmatian daisy</name>
    <name type="synonym">Chrysanthemum cinerariifolium</name>
    <dbReference type="NCBI Taxonomy" id="118510"/>
    <lineage>
        <taxon>Eukaryota</taxon>
        <taxon>Viridiplantae</taxon>
        <taxon>Streptophyta</taxon>
        <taxon>Embryophyta</taxon>
        <taxon>Tracheophyta</taxon>
        <taxon>Spermatophyta</taxon>
        <taxon>Magnoliopsida</taxon>
        <taxon>eudicotyledons</taxon>
        <taxon>Gunneridae</taxon>
        <taxon>Pentapetalae</taxon>
        <taxon>asterids</taxon>
        <taxon>campanulids</taxon>
        <taxon>Asterales</taxon>
        <taxon>Asteraceae</taxon>
        <taxon>Asteroideae</taxon>
        <taxon>Anthemideae</taxon>
        <taxon>Anthemidinae</taxon>
        <taxon>Tanacetum</taxon>
    </lineage>
</organism>
<comment type="caution">
    <text evidence="4">The sequence shown here is derived from an EMBL/GenBank/DDBJ whole genome shotgun (WGS) entry which is preliminary data.</text>
</comment>
<evidence type="ECO:0000259" key="3">
    <source>
        <dbReference type="Pfam" id="PF03732"/>
    </source>
</evidence>
<dbReference type="InterPro" id="IPR021109">
    <property type="entry name" value="Peptidase_aspartic_dom_sf"/>
</dbReference>
<reference evidence="4" key="1">
    <citation type="journal article" date="2019" name="Sci. Rep.">
        <title>Draft genome of Tanacetum cinerariifolium, the natural source of mosquito coil.</title>
        <authorList>
            <person name="Yamashiro T."/>
            <person name="Shiraishi A."/>
            <person name="Satake H."/>
            <person name="Nakayama K."/>
        </authorList>
    </citation>
    <scope>NUCLEOTIDE SEQUENCE</scope>
</reference>
<feature type="transmembrane region" description="Helical" evidence="2">
    <location>
        <begin position="1237"/>
        <end position="1254"/>
    </location>
</feature>
<dbReference type="Gene3D" id="3.30.420.10">
    <property type="entry name" value="Ribonuclease H-like superfamily/Ribonuclease H"/>
    <property type="match status" value="1"/>
</dbReference>
<dbReference type="PANTHER" id="PTHR33067:SF9">
    <property type="entry name" value="RNA-DIRECTED DNA POLYMERASE"/>
    <property type="match status" value="1"/>
</dbReference>
<protein>
    <submittedName>
        <fullName evidence="4">Reverse transcriptase domain-containing protein</fullName>
    </submittedName>
</protein>
<keyword evidence="2" id="KW-0472">Membrane</keyword>
<dbReference type="GO" id="GO:0003676">
    <property type="term" value="F:nucleic acid binding"/>
    <property type="evidence" value="ECO:0007669"/>
    <property type="project" value="InterPro"/>
</dbReference>
<dbReference type="GO" id="GO:0003964">
    <property type="term" value="F:RNA-directed DNA polymerase activity"/>
    <property type="evidence" value="ECO:0007669"/>
    <property type="project" value="UniProtKB-KW"/>
</dbReference>
<dbReference type="EMBL" id="BKCJ010003405">
    <property type="protein sequence ID" value="GEU54891.1"/>
    <property type="molecule type" value="Genomic_DNA"/>
</dbReference>
<dbReference type="CDD" id="cd00303">
    <property type="entry name" value="retropepsin_like"/>
    <property type="match status" value="1"/>
</dbReference>
<keyword evidence="2" id="KW-1133">Transmembrane helix</keyword>
<feature type="compositionally biased region" description="Low complexity" evidence="1">
    <location>
        <begin position="12"/>
        <end position="25"/>
    </location>
</feature>
<dbReference type="InterPro" id="IPR005162">
    <property type="entry name" value="Retrotrans_gag_dom"/>
</dbReference>
<dbReference type="InterPro" id="IPR036397">
    <property type="entry name" value="RNaseH_sf"/>
</dbReference>
<name>A0A6L2KYY0_TANCI</name>